<evidence type="ECO:0000313" key="2">
    <source>
        <dbReference type="EMBL" id="KMW58482.1"/>
    </source>
</evidence>
<dbReference type="STRING" id="1675527.AIOL_003457"/>
<dbReference type="InterPro" id="IPR013785">
    <property type="entry name" value="Aldolase_TIM"/>
</dbReference>
<dbReference type="EMBL" id="LFTY01000002">
    <property type="protein sequence ID" value="KMW58482.1"/>
    <property type="molecule type" value="Genomic_DNA"/>
</dbReference>
<dbReference type="PANTHER" id="PTHR12128">
    <property type="entry name" value="DIHYDRODIPICOLINATE SYNTHASE"/>
    <property type="match status" value="1"/>
</dbReference>
<comment type="caution">
    <text evidence="2">The sequence shown here is derived from an EMBL/GenBank/DDBJ whole genome shotgun (WGS) entry which is preliminary data.</text>
</comment>
<dbReference type="Gene3D" id="3.20.20.70">
    <property type="entry name" value="Aldolase class I"/>
    <property type="match status" value="1"/>
</dbReference>
<evidence type="ECO:0000256" key="1">
    <source>
        <dbReference type="ARBA" id="ARBA00023239"/>
    </source>
</evidence>
<proteinExistence type="predicted"/>
<keyword evidence="1" id="KW-0456">Lyase</keyword>
<reference evidence="2 3" key="1">
    <citation type="submission" date="2015-06" db="EMBL/GenBank/DDBJ databases">
        <title>Draft genome sequence of an Alphaproteobacteria species associated to the Mediterranean sponge Oscarella lobularis.</title>
        <authorList>
            <person name="Jourda C."/>
            <person name="Santini S."/>
            <person name="Claverie J.-M."/>
        </authorList>
    </citation>
    <scope>NUCLEOTIDE SEQUENCE [LARGE SCALE GENOMIC DNA]</scope>
    <source>
        <strain evidence="2">IGS</strain>
    </source>
</reference>
<protein>
    <submittedName>
        <fullName evidence="2">Dihydrodipicolinate synthase family</fullName>
    </submittedName>
</protein>
<keyword evidence="3" id="KW-1185">Reference proteome</keyword>
<dbReference type="Proteomes" id="UP000037178">
    <property type="component" value="Unassembled WGS sequence"/>
</dbReference>
<dbReference type="PANTHER" id="PTHR12128:SF67">
    <property type="entry name" value="BLR3884 PROTEIN"/>
    <property type="match status" value="1"/>
</dbReference>
<dbReference type="AlphaFoldDB" id="A0A0J9E713"/>
<dbReference type="SUPFAM" id="SSF51569">
    <property type="entry name" value="Aldolase"/>
    <property type="match status" value="1"/>
</dbReference>
<dbReference type="GO" id="GO:0008840">
    <property type="term" value="F:4-hydroxy-tetrahydrodipicolinate synthase activity"/>
    <property type="evidence" value="ECO:0007669"/>
    <property type="project" value="TreeGrafter"/>
</dbReference>
<evidence type="ECO:0000313" key="3">
    <source>
        <dbReference type="Proteomes" id="UP000037178"/>
    </source>
</evidence>
<sequence>MTPIPVDVVVRLKQAFGPVVAGLKDSSGDMSQALAFADATGGVEGGFDVYPSSEALLFEGLAGGCAGLISGSTNAFGALAQAGRAAGPDSAAFAKVKAARVVASKYPLMAAMKQVEAWRSGDATWTRMAPPLVPLSDAQKAELEADIAQLHGIAP</sequence>
<name>A0A0J9E713_9RHOB</name>
<dbReference type="InterPro" id="IPR002220">
    <property type="entry name" value="DapA-like"/>
</dbReference>
<dbReference type="PATRIC" id="fig|1675527.3.peg.3616"/>
<gene>
    <name evidence="2" type="ORF">AIOL_003457</name>
</gene>
<accession>A0A0J9E713</accession>
<organism evidence="2 3">
    <name type="scientific">Candidatus Rhodobacter oscarellae</name>
    <dbReference type="NCBI Taxonomy" id="1675527"/>
    <lineage>
        <taxon>Bacteria</taxon>
        <taxon>Pseudomonadati</taxon>
        <taxon>Pseudomonadota</taxon>
        <taxon>Alphaproteobacteria</taxon>
        <taxon>Rhodobacterales</taxon>
        <taxon>Rhodobacter group</taxon>
        <taxon>Rhodobacter</taxon>
    </lineage>
</organism>